<keyword evidence="2" id="KW-0328">Glycosyltransferase</keyword>
<dbReference type="Gene3D" id="3.90.550.10">
    <property type="entry name" value="Spore Coat Polysaccharide Biosynthesis Protein SpsA, Chain A"/>
    <property type="match status" value="1"/>
</dbReference>
<feature type="transmembrane region" description="Helical" evidence="7">
    <location>
        <begin position="284"/>
        <end position="306"/>
    </location>
</feature>
<name>A0A9D7SBX5_9BACT</name>
<feature type="transmembrane region" description="Helical" evidence="7">
    <location>
        <begin position="258"/>
        <end position="278"/>
    </location>
</feature>
<evidence type="ECO:0000256" key="6">
    <source>
        <dbReference type="ARBA" id="ARBA00023136"/>
    </source>
</evidence>
<proteinExistence type="predicted"/>
<evidence type="ECO:0000256" key="5">
    <source>
        <dbReference type="ARBA" id="ARBA00022989"/>
    </source>
</evidence>
<comment type="subcellular location">
    <subcellularLocation>
        <location evidence="1">Membrane</location>
        <topology evidence="1">Multi-pass membrane protein</topology>
    </subcellularLocation>
</comment>
<dbReference type="Pfam" id="PF00535">
    <property type="entry name" value="Glycos_transf_2"/>
    <property type="match status" value="1"/>
</dbReference>
<dbReference type="InterPro" id="IPR029044">
    <property type="entry name" value="Nucleotide-diphossugar_trans"/>
</dbReference>
<organism evidence="9 10">
    <name type="scientific">Candidatus Defluviibacterium haderslevense</name>
    <dbReference type="NCBI Taxonomy" id="2981993"/>
    <lineage>
        <taxon>Bacteria</taxon>
        <taxon>Pseudomonadati</taxon>
        <taxon>Bacteroidota</taxon>
        <taxon>Saprospiria</taxon>
        <taxon>Saprospirales</taxon>
        <taxon>Saprospiraceae</taxon>
        <taxon>Candidatus Defluviibacterium</taxon>
    </lineage>
</organism>
<dbReference type="InterPro" id="IPR001173">
    <property type="entry name" value="Glyco_trans_2-like"/>
</dbReference>
<comment type="caution">
    <text evidence="9">The sequence shown here is derived from an EMBL/GenBank/DDBJ whole genome shotgun (WGS) entry which is preliminary data.</text>
</comment>
<dbReference type="GO" id="GO:0016020">
    <property type="term" value="C:membrane"/>
    <property type="evidence" value="ECO:0007669"/>
    <property type="project" value="UniProtKB-SubCell"/>
</dbReference>
<dbReference type="Proteomes" id="UP000808349">
    <property type="component" value="Unassembled WGS sequence"/>
</dbReference>
<keyword evidence="5 7" id="KW-1133">Transmembrane helix</keyword>
<dbReference type="AlphaFoldDB" id="A0A9D7SBX5"/>
<evidence type="ECO:0000313" key="10">
    <source>
        <dbReference type="Proteomes" id="UP000808349"/>
    </source>
</evidence>
<evidence type="ECO:0000256" key="7">
    <source>
        <dbReference type="SAM" id="Phobius"/>
    </source>
</evidence>
<dbReference type="EMBL" id="JADKFW010000021">
    <property type="protein sequence ID" value="MBK9719807.1"/>
    <property type="molecule type" value="Genomic_DNA"/>
</dbReference>
<reference evidence="9 10" key="1">
    <citation type="submission" date="2020-10" db="EMBL/GenBank/DDBJ databases">
        <title>Connecting structure to function with the recovery of over 1000 high-quality activated sludge metagenome-assembled genomes encoding full-length rRNA genes using long-read sequencing.</title>
        <authorList>
            <person name="Singleton C.M."/>
            <person name="Petriglieri F."/>
            <person name="Kristensen J.M."/>
            <person name="Kirkegaard R.H."/>
            <person name="Michaelsen T.Y."/>
            <person name="Andersen M.H."/>
            <person name="Karst S.M."/>
            <person name="Dueholm M.S."/>
            <person name="Nielsen P.H."/>
            <person name="Albertsen M."/>
        </authorList>
    </citation>
    <scope>NUCLEOTIDE SEQUENCE [LARGE SCALE GENOMIC DNA]</scope>
    <source>
        <strain evidence="9">Ribe_18-Q3-R11-54_BAT3C.373</strain>
    </source>
</reference>
<evidence type="ECO:0000256" key="4">
    <source>
        <dbReference type="ARBA" id="ARBA00022692"/>
    </source>
</evidence>
<dbReference type="InterPro" id="IPR050321">
    <property type="entry name" value="Glycosyltr_2/OpgH_subfam"/>
</dbReference>
<feature type="domain" description="Glycosyltransferase 2-like" evidence="8">
    <location>
        <begin position="5"/>
        <end position="172"/>
    </location>
</feature>
<evidence type="ECO:0000256" key="1">
    <source>
        <dbReference type="ARBA" id="ARBA00004141"/>
    </source>
</evidence>
<evidence type="ECO:0000259" key="8">
    <source>
        <dbReference type="Pfam" id="PF00535"/>
    </source>
</evidence>
<dbReference type="PANTHER" id="PTHR43867">
    <property type="entry name" value="CELLULOSE SYNTHASE CATALYTIC SUBUNIT A [UDP-FORMING]"/>
    <property type="match status" value="1"/>
</dbReference>
<keyword evidence="6 7" id="KW-0472">Membrane</keyword>
<evidence type="ECO:0000313" key="9">
    <source>
        <dbReference type="EMBL" id="MBK9719807.1"/>
    </source>
</evidence>
<dbReference type="PANTHER" id="PTHR43867:SF2">
    <property type="entry name" value="CELLULOSE SYNTHASE CATALYTIC SUBUNIT A [UDP-FORMING]"/>
    <property type="match status" value="1"/>
</dbReference>
<sequence length="352" mass="40193">MVSSITSVYNEASVIQKKIETLLSSNYPKDKLTIYIGSDASSDESNAVIAELAKDNPQIKFFPYTERRGKSSVINDLMKEAFLSNPKAPNHIVLFTDANVMLQENTIFNLCQHYIDPSISLVDSCIVPIGIKDDGISRSEKAYMNYEIFIKHKESSIWGNMMGAFGGCFTIRSTEVVDVPPNFIVDDFFLSMIVLEKNKKSINDLKAICTEGIPNILPEEFKRKVRISSGNYQNLVRFRKFLYSPPFSRWYCFLSHKVLRWIGPFILIAALGSCLLLSLSHKYLYQVISWILCFIVIGIPSIDLILQKNNLHVKPIRNVRYFISMNIALLKGFFIYLKGIRKSSWEPPKRSL</sequence>
<keyword evidence="3" id="KW-0808">Transferase</keyword>
<accession>A0A9D7SBX5</accession>
<protein>
    <submittedName>
        <fullName evidence="9">Glycosyltransferase</fullName>
    </submittedName>
</protein>
<evidence type="ECO:0000256" key="2">
    <source>
        <dbReference type="ARBA" id="ARBA00022676"/>
    </source>
</evidence>
<keyword evidence="4 7" id="KW-0812">Transmembrane</keyword>
<dbReference type="SUPFAM" id="SSF53448">
    <property type="entry name" value="Nucleotide-diphospho-sugar transferases"/>
    <property type="match status" value="1"/>
</dbReference>
<gene>
    <name evidence="9" type="ORF">IPO85_20280</name>
</gene>
<evidence type="ECO:0000256" key="3">
    <source>
        <dbReference type="ARBA" id="ARBA00022679"/>
    </source>
</evidence>
<feature type="transmembrane region" description="Helical" evidence="7">
    <location>
        <begin position="318"/>
        <end position="337"/>
    </location>
</feature>
<dbReference type="GO" id="GO:0016757">
    <property type="term" value="F:glycosyltransferase activity"/>
    <property type="evidence" value="ECO:0007669"/>
    <property type="project" value="UniProtKB-KW"/>
</dbReference>